<dbReference type="EMBL" id="CADEPM010000001">
    <property type="protein sequence ID" value="CAB3397141.1"/>
    <property type="molecule type" value="Genomic_DNA"/>
</dbReference>
<evidence type="ECO:0000256" key="1">
    <source>
        <dbReference type="SAM" id="Phobius"/>
    </source>
</evidence>
<reference evidence="2 3" key="1">
    <citation type="submission" date="2020-04" db="EMBL/GenBank/DDBJ databases">
        <authorList>
            <person name="Laetsch R D."/>
            <person name="Stevens L."/>
            <person name="Kumar S."/>
            <person name="Blaxter L. M."/>
        </authorList>
    </citation>
    <scope>NUCLEOTIDE SEQUENCE [LARGE SCALE GENOMIC DNA]</scope>
</reference>
<dbReference type="OrthoDB" id="5827701at2759"/>
<dbReference type="AlphaFoldDB" id="A0A8S1EBZ1"/>
<feature type="transmembrane region" description="Helical" evidence="1">
    <location>
        <begin position="6"/>
        <end position="25"/>
    </location>
</feature>
<gene>
    <name evidence="2" type="ORF">CBOVIS_LOCUS605</name>
</gene>
<keyword evidence="3" id="KW-1185">Reference proteome</keyword>
<proteinExistence type="predicted"/>
<keyword evidence="1" id="KW-1133">Transmembrane helix</keyword>
<name>A0A8S1EBZ1_9PELO</name>
<keyword evidence="1" id="KW-0472">Membrane</keyword>
<organism evidence="2 3">
    <name type="scientific">Caenorhabditis bovis</name>
    <dbReference type="NCBI Taxonomy" id="2654633"/>
    <lineage>
        <taxon>Eukaryota</taxon>
        <taxon>Metazoa</taxon>
        <taxon>Ecdysozoa</taxon>
        <taxon>Nematoda</taxon>
        <taxon>Chromadorea</taxon>
        <taxon>Rhabditida</taxon>
        <taxon>Rhabditina</taxon>
        <taxon>Rhabditomorpha</taxon>
        <taxon>Rhabditoidea</taxon>
        <taxon>Rhabditidae</taxon>
        <taxon>Peloderinae</taxon>
        <taxon>Caenorhabditis</taxon>
    </lineage>
</organism>
<comment type="caution">
    <text evidence="2">The sequence shown here is derived from an EMBL/GenBank/DDBJ whole genome shotgun (WGS) entry which is preliminary data.</text>
</comment>
<dbReference type="Proteomes" id="UP000494206">
    <property type="component" value="Unassembled WGS sequence"/>
</dbReference>
<accession>A0A8S1EBZ1</accession>
<evidence type="ECO:0000313" key="3">
    <source>
        <dbReference type="Proteomes" id="UP000494206"/>
    </source>
</evidence>
<evidence type="ECO:0000313" key="2">
    <source>
        <dbReference type="EMBL" id="CAB3397141.1"/>
    </source>
</evidence>
<protein>
    <submittedName>
        <fullName evidence="2">Uncharacterized protein</fullName>
    </submittedName>
</protein>
<keyword evidence="1" id="KW-0812">Transmembrane</keyword>
<sequence>MSSHTISIVLLLIVCSAVVFSYSVLPGNRAYRLLRSTRSNDYIDDSVIPVEELRLKRSEEMIDPFSKRTNLKRLVILSARGFGKR</sequence>